<name>A0ABX3Y8H8_9ACTN</name>
<feature type="non-terminal residue" evidence="2">
    <location>
        <position position="261"/>
    </location>
</feature>
<proteinExistence type="predicted"/>
<dbReference type="PANTHER" id="PTHR45527:SF10">
    <property type="entry name" value="PYOCHELIN SYNTHASE PCHF"/>
    <property type="match status" value="1"/>
</dbReference>
<sequence>WSGQDRLCVNLTLFNRLPLHPDINGVIGDFTVLELFDHRTEHDTVIADTLRRVHGDLLRDIEHNLFDGVDFQRLLKTRQSMPINKIVAPVVLTSTLGAPADASMFELVLNDTYQGVDHAISQTPQVWLDNKAYETEEGFVAEWDYVEQLFDPAVLDAMHDSYCRLIEHLAELDWETATFPSLPVPADDLALIEAANATGEAPDRDDTLFGLYEAGLDESRRAAVAVVDAGTGRSHTYGELYDDSDRLARVLSTPGTLPDRT</sequence>
<accession>A0ABX3Y8H8</accession>
<feature type="non-terminal residue" evidence="2">
    <location>
        <position position="1"/>
    </location>
</feature>
<keyword evidence="1" id="KW-0436">Ligase</keyword>
<dbReference type="EMBL" id="MRYD01000632">
    <property type="protein sequence ID" value="OSZ55279.1"/>
    <property type="molecule type" value="Genomic_DNA"/>
</dbReference>
<dbReference type="SUPFAM" id="SSF52777">
    <property type="entry name" value="CoA-dependent acyltransferases"/>
    <property type="match status" value="1"/>
</dbReference>
<dbReference type="SUPFAM" id="SSF56801">
    <property type="entry name" value="Acetyl-CoA synthetase-like"/>
    <property type="match status" value="1"/>
</dbReference>
<evidence type="ECO:0008006" key="4">
    <source>
        <dbReference type="Google" id="ProtNLM"/>
    </source>
</evidence>
<evidence type="ECO:0000256" key="1">
    <source>
        <dbReference type="ARBA" id="ARBA00022598"/>
    </source>
</evidence>
<dbReference type="PANTHER" id="PTHR45527">
    <property type="entry name" value="NONRIBOSOMAL PEPTIDE SYNTHETASE"/>
    <property type="match status" value="1"/>
</dbReference>
<keyword evidence="3" id="KW-1185">Reference proteome</keyword>
<dbReference type="Proteomes" id="UP000194266">
    <property type="component" value="Unassembled WGS sequence"/>
</dbReference>
<evidence type="ECO:0000313" key="3">
    <source>
        <dbReference type="Proteomes" id="UP000194266"/>
    </source>
</evidence>
<organism evidence="2 3">
    <name type="scientific">Streptomyces pharetrae CZA14</name>
    <dbReference type="NCBI Taxonomy" id="1144883"/>
    <lineage>
        <taxon>Bacteria</taxon>
        <taxon>Bacillati</taxon>
        <taxon>Actinomycetota</taxon>
        <taxon>Actinomycetes</taxon>
        <taxon>Kitasatosporales</taxon>
        <taxon>Streptomycetaceae</taxon>
        <taxon>Streptomyces</taxon>
    </lineage>
</organism>
<dbReference type="Gene3D" id="3.30.559.30">
    <property type="entry name" value="Nonribosomal peptide synthetase, condensation domain"/>
    <property type="match status" value="1"/>
</dbReference>
<comment type="caution">
    <text evidence="2">The sequence shown here is derived from an EMBL/GenBank/DDBJ whole genome shotgun (WGS) entry which is preliminary data.</text>
</comment>
<gene>
    <name evidence="2" type="ORF">OQI_39480</name>
</gene>
<reference evidence="2 3" key="1">
    <citation type="submission" date="2016-12" db="EMBL/GenBank/DDBJ databases">
        <title>Genome Mining:The Detection of Biosynthetic Gene Clusters to Aid in the Expression of Curamycin A produced by Streptomyces sp. strain CZA14.</title>
        <authorList>
            <person name="Durrell K.A."/>
            <person name="Kirby B.M."/>
            <person name="Khan W."/>
            <person name="Mthethwa T."/>
            <person name="Le Roes-Hill M."/>
        </authorList>
    </citation>
    <scope>NUCLEOTIDE SEQUENCE [LARGE SCALE GENOMIC DNA]</scope>
    <source>
        <strain evidence="2 3">CZA14</strain>
    </source>
</reference>
<evidence type="ECO:0000313" key="2">
    <source>
        <dbReference type="EMBL" id="OSZ55279.1"/>
    </source>
</evidence>
<protein>
    <recommendedName>
        <fullName evidence="4">Condensation domain-containing protein</fullName>
    </recommendedName>
</protein>